<sequence length="576" mass="63477">MLMHRRRFLQQCGFYGSGIFSLGFLQAMQSRSAAAAMPRELKADVVVIGAGLGGCAAALAACRNGASVILTEPTDWIGGQISQQAVPPDEHKWIESFGRTQSYAQLRALIRDYYKQHYPLTKKARQLENLNPGNGSVSRICHEPRVGVAALQSMLAPLISSGQLTLLVNTQPVSATCTGDRIESVDCQIAGSGHPVTLHGTYFVDASEEGDLLPLTKTEYVLGAESQAQTGEPHAPETANPQNIQALTHCFAIDHREGEDHTIDRPMMYDFWKDHVPPLTPAWSGKILSLDYSHPRTLKPKALSFVPSGKESPAPRTKSLNLWLYRRMIDRSNFTPGSYASDITVVNWPQNDYMLGNITDVTAAEREKQLHAARQLSLSLLYWLQTAAPRPDGGEGWPGLRLRKDIVGTEDGLAKYPYIRESRRIKAELTIKEQDLTYDERLKVQGKDQKPLLAKPFADSVGIGYYHLDLHPSTGGDNYIDMGSVPFQVPLGALIPERVENLIPGCKNIGTTHISNGCYRLHPVEWSIGEAAGALCAHALSSHSTPRQIRNTPQQLADFQQKLTGQGIELEWSQLS</sequence>
<dbReference type="GO" id="GO:0008734">
    <property type="term" value="F:L-aspartate oxidase activity"/>
    <property type="evidence" value="ECO:0007669"/>
    <property type="project" value="InterPro"/>
</dbReference>
<protein>
    <submittedName>
        <fullName evidence="1">FAD-dependent oxidoreductase</fullName>
    </submittedName>
</protein>
<dbReference type="InterPro" id="IPR005288">
    <property type="entry name" value="NadB"/>
</dbReference>
<dbReference type="PANTHER" id="PTHR42716:SF1">
    <property type="entry name" value="SLL0471 PROTEIN"/>
    <property type="match status" value="1"/>
</dbReference>
<dbReference type="InterPro" id="IPR036188">
    <property type="entry name" value="FAD/NAD-bd_sf"/>
</dbReference>
<gene>
    <name evidence="1" type="ORF">F1728_01585</name>
</gene>
<evidence type="ECO:0000313" key="2">
    <source>
        <dbReference type="Proteomes" id="UP000427281"/>
    </source>
</evidence>
<organism evidence="1 2">
    <name type="scientific">Gimesia benthica</name>
    <dbReference type="NCBI Taxonomy" id="2608982"/>
    <lineage>
        <taxon>Bacteria</taxon>
        <taxon>Pseudomonadati</taxon>
        <taxon>Planctomycetota</taxon>
        <taxon>Planctomycetia</taxon>
        <taxon>Planctomycetales</taxon>
        <taxon>Planctomycetaceae</taxon>
        <taxon>Gimesia</taxon>
    </lineage>
</organism>
<keyword evidence="2" id="KW-1185">Reference proteome</keyword>
<dbReference type="Gene3D" id="3.50.50.60">
    <property type="entry name" value="FAD/NAD(P)-binding domain"/>
    <property type="match status" value="1"/>
</dbReference>
<evidence type="ECO:0000313" key="1">
    <source>
        <dbReference type="EMBL" id="QGQ21465.1"/>
    </source>
</evidence>
<dbReference type="KEGG" id="gim:F1728_01585"/>
<accession>A0A6I6A7X1</accession>
<proteinExistence type="predicted"/>
<dbReference type="PANTHER" id="PTHR42716">
    <property type="entry name" value="L-ASPARTATE OXIDASE"/>
    <property type="match status" value="1"/>
</dbReference>
<reference evidence="1 2" key="1">
    <citation type="submission" date="2019-09" db="EMBL/GenBank/DDBJ databases">
        <title>Gimesia benthica sp. nov., a novel bacterium isolated from deep-sea water of the Northwest Indian Ocean.</title>
        <authorList>
            <person name="Dai X."/>
        </authorList>
    </citation>
    <scope>NUCLEOTIDE SEQUENCE [LARGE SCALE GENOMIC DNA]</scope>
    <source>
        <strain evidence="1 2">E7</strain>
    </source>
</reference>
<dbReference type="SUPFAM" id="SSF51905">
    <property type="entry name" value="FAD/NAD(P)-binding domain"/>
    <property type="match status" value="1"/>
</dbReference>
<dbReference type="Pfam" id="PF12831">
    <property type="entry name" value="FAD_oxidored"/>
    <property type="match status" value="1"/>
</dbReference>
<dbReference type="GO" id="GO:0009435">
    <property type="term" value="P:NAD+ biosynthetic process"/>
    <property type="evidence" value="ECO:0007669"/>
    <property type="project" value="InterPro"/>
</dbReference>
<name>A0A6I6A7X1_9PLAN</name>
<dbReference type="Proteomes" id="UP000427281">
    <property type="component" value="Chromosome"/>
</dbReference>
<dbReference type="EMBL" id="CP043930">
    <property type="protein sequence ID" value="QGQ21465.1"/>
    <property type="molecule type" value="Genomic_DNA"/>
</dbReference>
<dbReference type="AlphaFoldDB" id="A0A6I6A7X1"/>